<accession>A0A017RVY6</accession>
<keyword evidence="1" id="KW-0812">Transmembrane</keyword>
<proteinExistence type="predicted"/>
<evidence type="ECO:0000256" key="1">
    <source>
        <dbReference type="SAM" id="Phobius"/>
    </source>
</evidence>
<keyword evidence="1" id="KW-0472">Membrane</keyword>
<feature type="transmembrane region" description="Helical" evidence="1">
    <location>
        <begin position="119"/>
        <end position="143"/>
    </location>
</feature>
<evidence type="ECO:0000259" key="2">
    <source>
        <dbReference type="Pfam" id="PF25231"/>
    </source>
</evidence>
<keyword evidence="1" id="KW-1133">Transmembrane helix</keyword>
<feature type="transmembrane region" description="Helical" evidence="1">
    <location>
        <begin position="272"/>
        <end position="297"/>
    </location>
</feature>
<dbReference type="Proteomes" id="UP000019681">
    <property type="component" value="Unassembled WGS sequence"/>
</dbReference>
<dbReference type="RefSeq" id="WP_035378767.1">
    <property type="nucleotide sequence ID" value="NZ_AZQP01000011.1"/>
</dbReference>
<feature type="transmembrane region" description="Helical" evidence="1">
    <location>
        <begin position="65"/>
        <end position="84"/>
    </location>
</feature>
<feature type="transmembrane region" description="Helical" evidence="1">
    <location>
        <begin position="222"/>
        <end position="252"/>
    </location>
</feature>
<feature type="transmembrane region" description="Helical" evidence="1">
    <location>
        <begin position="29"/>
        <end position="53"/>
    </location>
</feature>
<name>A0A017RVY6_9CLOT</name>
<protein>
    <recommendedName>
        <fullName evidence="2">DUF7847 domain-containing protein</fullName>
    </recommendedName>
</protein>
<keyword evidence="4" id="KW-1185">Reference proteome</keyword>
<sequence length="329" mass="37362">MGIMSFAEVMDESIEILKKHFKTIVLFKLAYGVVYMMAAVVLSIAGVLIISLFSGFSSGSNFPNIVVMVILGVFFLSIITSLALSSNIGVIKIAGQRYTDEEIYTAEALKYSFRSILRVFGIVIITIILLIPAAIVFGGLLYFLYKNYKYIFFVNMSFDLNGIFPLILLVILFLVGTMVFTAYTTWLGFSLHAVAIENKGVIESVERSFYLVKNNFWRLFKYGIIIFLSISAIQFSISSLFGIILSLFYLVLKLLNMQQDVMAYVTLAATYIRWPLNLISWLLTSPIGTIMTTLIYFNQRFIKEGFDVEIMISKLERERENNKSREVIV</sequence>
<gene>
    <name evidence="3" type="ORF">Q428_05170</name>
</gene>
<comment type="caution">
    <text evidence="3">The sequence shown here is derived from an EMBL/GenBank/DDBJ whole genome shotgun (WGS) entry which is preliminary data.</text>
</comment>
<dbReference type="EMBL" id="AZQP01000011">
    <property type="protein sequence ID" value="EYE88943.1"/>
    <property type="molecule type" value="Genomic_DNA"/>
</dbReference>
<feature type="domain" description="DUF7847" evidence="2">
    <location>
        <begin position="113"/>
        <end position="271"/>
    </location>
</feature>
<evidence type="ECO:0000313" key="3">
    <source>
        <dbReference type="EMBL" id="EYE88943.1"/>
    </source>
</evidence>
<dbReference type="InterPro" id="IPR057169">
    <property type="entry name" value="DUF7847"/>
</dbReference>
<dbReference type="Pfam" id="PF25231">
    <property type="entry name" value="DUF7847"/>
    <property type="match status" value="1"/>
</dbReference>
<dbReference type="AlphaFoldDB" id="A0A017RVY6"/>
<feature type="transmembrane region" description="Helical" evidence="1">
    <location>
        <begin position="163"/>
        <end position="189"/>
    </location>
</feature>
<dbReference type="STRING" id="1403537.Q428_05170"/>
<dbReference type="OrthoDB" id="1938448at2"/>
<evidence type="ECO:0000313" key="4">
    <source>
        <dbReference type="Proteomes" id="UP000019681"/>
    </source>
</evidence>
<reference evidence="3 4" key="1">
    <citation type="journal article" date="2014" name="Genome Announc.">
        <title>Draft Genome Sequence of Fervidicella metallireducens Strain AeBT, an Iron-Reducing Thermoanaerobe from the Great Artesian Basin.</title>
        <authorList>
            <person name="Patel B.K."/>
        </authorList>
    </citation>
    <scope>NUCLEOTIDE SEQUENCE [LARGE SCALE GENOMIC DNA]</scope>
    <source>
        <strain evidence="3 4">AeB</strain>
    </source>
</reference>
<organism evidence="3 4">
    <name type="scientific">Fervidicella metallireducens AeB</name>
    <dbReference type="NCBI Taxonomy" id="1403537"/>
    <lineage>
        <taxon>Bacteria</taxon>
        <taxon>Bacillati</taxon>
        <taxon>Bacillota</taxon>
        <taxon>Clostridia</taxon>
        <taxon>Eubacteriales</taxon>
        <taxon>Clostridiaceae</taxon>
        <taxon>Fervidicella</taxon>
    </lineage>
</organism>